<dbReference type="EMBL" id="JBITGY010000002">
    <property type="protein sequence ID" value="MFI6496877.1"/>
    <property type="molecule type" value="Genomic_DNA"/>
</dbReference>
<sequence>MTPADLIARTAAAETLVASLRVALARILGLMEETDDELDCLTAITETARDALCGTREPGMVVVSAEDLRKVAGLAAHYLQFMQPEPGEVEAIQRMLRAAMSEQSSAVTDQQGRRP</sequence>
<comment type="caution">
    <text evidence="1">The sequence shown here is derived from an EMBL/GenBank/DDBJ whole genome shotgun (WGS) entry which is preliminary data.</text>
</comment>
<organism evidence="1 2">
    <name type="scientific">Nonomuraea typhae</name>
    <dbReference type="NCBI Taxonomy" id="2603600"/>
    <lineage>
        <taxon>Bacteria</taxon>
        <taxon>Bacillati</taxon>
        <taxon>Actinomycetota</taxon>
        <taxon>Actinomycetes</taxon>
        <taxon>Streptosporangiales</taxon>
        <taxon>Streptosporangiaceae</taxon>
        <taxon>Nonomuraea</taxon>
    </lineage>
</organism>
<reference evidence="1 2" key="1">
    <citation type="submission" date="2024-10" db="EMBL/GenBank/DDBJ databases">
        <title>The Natural Products Discovery Center: Release of the First 8490 Sequenced Strains for Exploring Actinobacteria Biosynthetic Diversity.</title>
        <authorList>
            <person name="Kalkreuter E."/>
            <person name="Kautsar S.A."/>
            <person name="Yang D."/>
            <person name="Bader C.D."/>
            <person name="Teijaro C.N."/>
            <person name="Fluegel L."/>
            <person name="Davis C.M."/>
            <person name="Simpson J.R."/>
            <person name="Lauterbach L."/>
            <person name="Steele A.D."/>
            <person name="Gui C."/>
            <person name="Meng S."/>
            <person name="Li G."/>
            <person name="Viehrig K."/>
            <person name="Ye F."/>
            <person name="Su P."/>
            <person name="Kiefer A.F."/>
            <person name="Nichols A."/>
            <person name="Cepeda A.J."/>
            <person name="Yan W."/>
            <person name="Fan B."/>
            <person name="Jiang Y."/>
            <person name="Adhikari A."/>
            <person name="Zheng C.-J."/>
            <person name="Schuster L."/>
            <person name="Cowan T.M."/>
            <person name="Smanski M.J."/>
            <person name="Chevrette M.G."/>
            <person name="De Carvalho L.P.S."/>
            <person name="Shen B."/>
        </authorList>
    </citation>
    <scope>NUCLEOTIDE SEQUENCE [LARGE SCALE GENOMIC DNA]</scope>
    <source>
        <strain evidence="1 2">NPDC050545</strain>
    </source>
</reference>
<dbReference type="Proteomes" id="UP001612741">
    <property type="component" value="Unassembled WGS sequence"/>
</dbReference>
<proteinExistence type="predicted"/>
<protein>
    <submittedName>
        <fullName evidence="1">Uncharacterized protein</fullName>
    </submittedName>
</protein>
<dbReference type="RefSeq" id="WP_397079339.1">
    <property type="nucleotide sequence ID" value="NZ_JBITGY010000002.1"/>
</dbReference>
<gene>
    <name evidence="1" type="ORF">ACIBG2_05820</name>
</gene>
<accession>A0ABW7YMB9</accession>
<name>A0ABW7YMB9_9ACTN</name>
<evidence type="ECO:0000313" key="1">
    <source>
        <dbReference type="EMBL" id="MFI6496877.1"/>
    </source>
</evidence>
<evidence type="ECO:0000313" key="2">
    <source>
        <dbReference type="Proteomes" id="UP001612741"/>
    </source>
</evidence>
<keyword evidence="2" id="KW-1185">Reference proteome</keyword>